<name>A0ABR7SR69_9ACTN</name>
<dbReference type="PROSITE" id="PS51462">
    <property type="entry name" value="NUDIX"/>
    <property type="match status" value="1"/>
</dbReference>
<keyword evidence="2" id="KW-0378">Hydrolase</keyword>
<dbReference type="InterPro" id="IPR000086">
    <property type="entry name" value="NUDIX_hydrolase_dom"/>
</dbReference>
<reference evidence="4 5" key="1">
    <citation type="submission" date="2020-08" db="EMBL/GenBank/DDBJ databases">
        <title>Genemic of Streptomyces polyaspartic.</title>
        <authorList>
            <person name="Liu W."/>
        </authorList>
    </citation>
    <scope>NUCLEOTIDE SEQUENCE [LARGE SCALE GENOMIC DNA]</scope>
    <source>
        <strain evidence="4 5">TRM66268-LWL</strain>
    </source>
</reference>
<dbReference type="Pfam" id="PF00293">
    <property type="entry name" value="NUDIX"/>
    <property type="match status" value="1"/>
</dbReference>
<evidence type="ECO:0000313" key="5">
    <source>
        <dbReference type="Proteomes" id="UP000642284"/>
    </source>
</evidence>
<dbReference type="InterPro" id="IPR015797">
    <property type="entry name" value="NUDIX_hydrolase-like_dom_sf"/>
</dbReference>
<organism evidence="4 5">
    <name type="scientific">Streptomyces polyasparticus</name>
    <dbReference type="NCBI Taxonomy" id="2767826"/>
    <lineage>
        <taxon>Bacteria</taxon>
        <taxon>Bacillati</taxon>
        <taxon>Actinomycetota</taxon>
        <taxon>Actinomycetes</taxon>
        <taxon>Kitasatosporales</taxon>
        <taxon>Streptomycetaceae</taxon>
        <taxon>Streptomyces</taxon>
    </lineage>
</organism>
<dbReference type="SUPFAM" id="SSF55811">
    <property type="entry name" value="Nudix"/>
    <property type="match status" value="1"/>
</dbReference>
<accession>A0ABR7SR69</accession>
<dbReference type="PANTHER" id="PTHR43046:SF14">
    <property type="entry name" value="MUTT_NUDIX FAMILY PROTEIN"/>
    <property type="match status" value="1"/>
</dbReference>
<dbReference type="Proteomes" id="UP000642284">
    <property type="component" value="Unassembled WGS sequence"/>
</dbReference>
<dbReference type="EMBL" id="JACTVJ010000023">
    <property type="protein sequence ID" value="MBC9718005.1"/>
    <property type="molecule type" value="Genomic_DNA"/>
</dbReference>
<dbReference type="RefSeq" id="WP_187818449.1">
    <property type="nucleotide sequence ID" value="NZ_JACTVJ010000023.1"/>
</dbReference>
<evidence type="ECO:0000256" key="2">
    <source>
        <dbReference type="ARBA" id="ARBA00022801"/>
    </source>
</evidence>
<dbReference type="PANTHER" id="PTHR43046">
    <property type="entry name" value="GDP-MANNOSE MANNOSYL HYDROLASE"/>
    <property type="match status" value="1"/>
</dbReference>
<comment type="cofactor">
    <cofactor evidence="1">
        <name>Mg(2+)</name>
        <dbReference type="ChEBI" id="CHEBI:18420"/>
    </cofactor>
</comment>
<keyword evidence="5" id="KW-1185">Reference proteome</keyword>
<evidence type="ECO:0000259" key="3">
    <source>
        <dbReference type="PROSITE" id="PS51462"/>
    </source>
</evidence>
<comment type="caution">
    <text evidence="4">The sequence shown here is derived from an EMBL/GenBank/DDBJ whole genome shotgun (WGS) entry which is preliminary data.</text>
</comment>
<evidence type="ECO:0000256" key="1">
    <source>
        <dbReference type="ARBA" id="ARBA00001946"/>
    </source>
</evidence>
<sequence length="146" mass="16114">MTTKYSVECWIFAPDQRVLLLQVPARPGKHDAFWQPVTGGIEGTETPREAVLREIAEETALQLTAGDVHEVATGIDVVISPELTVSKTLFTANAPHTDVVTAPDEHQDHQWVAADHVAAALFWDSNRETWNTVQKYLTAESHADDA</sequence>
<gene>
    <name evidence="4" type="ORF">H9Y04_36280</name>
</gene>
<feature type="domain" description="Nudix hydrolase" evidence="3">
    <location>
        <begin position="2"/>
        <end position="137"/>
    </location>
</feature>
<proteinExistence type="predicted"/>
<dbReference type="Gene3D" id="3.90.79.10">
    <property type="entry name" value="Nucleoside Triphosphate Pyrophosphohydrolase"/>
    <property type="match status" value="1"/>
</dbReference>
<evidence type="ECO:0000313" key="4">
    <source>
        <dbReference type="EMBL" id="MBC9718005.1"/>
    </source>
</evidence>
<protein>
    <submittedName>
        <fullName evidence="4">NUDIX domain-containing protein</fullName>
    </submittedName>
</protein>